<feature type="transmembrane region" description="Helical" evidence="1">
    <location>
        <begin position="47"/>
        <end position="67"/>
    </location>
</feature>
<reference evidence="2 3" key="1">
    <citation type="submission" date="2022-03" db="EMBL/GenBank/DDBJ databases">
        <authorList>
            <person name="Brunel B."/>
        </authorList>
    </citation>
    <scope>NUCLEOTIDE SEQUENCE [LARGE SCALE GENOMIC DNA]</scope>
    <source>
        <strain evidence="2">STM5069sample</strain>
    </source>
</reference>
<keyword evidence="1" id="KW-0812">Transmembrane</keyword>
<accession>A0ABM9DRP4</accession>
<protein>
    <recommendedName>
        <fullName evidence="4">Acyltransferase</fullName>
    </recommendedName>
</protein>
<keyword evidence="1" id="KW-1133">Transmembrane helix</keyword>
<dbReference type="Proteomes" id="UP001153050">
    <property type="component" value="Unassembled WGS sequence"/>
</dbReference>
<dbReference type="InterPro" id="IPR050879">
    <property type="entry name" value="Acyltransferase_3"/>
</dbReference>
<feature type="transmembrane region" description="Helical" evidence="1">
    <location>
        <begin position="105"/>
        <end position="123"/>
    </location>
</feature>
<feature type="transmembrane region" description="Helical" evidence="1">
    <location>
        <begin position="16"/>
        <end position="35"/>
    </location>
</feature>
<dbReference type="PANTHER" id="PTHR23028:SF53">
    <property type="entry name" value="ACYL_TRANSF_3 DOMAIN-CONTAINING PROTEIN"/>
    <property type="match status" value="1"/>
</dbReference>
<name>A0ABM9DRP4_9HYPH</name>
<evidence type="ECO:0000313" key="3">
    <source>
        <dbReference type="Proteomes" id="UP001153050"/>
    </source>
</evidence>
<dbReference type="PANTHER" id="PTHR23028">
    <property type="entry name" value="ACETYLTRANSFERASE"/>
    <property type="match status" value="1"/>
</dbReference>
<organism evidence="2 3">
    <name type="scientific">Mesorhizobium escarrei</name>
    <dbReference type="NCBI Taxonomy" id="666018"/>
    <lineage>
        <taxon>Bacteria</taxon>
        <taxon>Pseudomonadati</taxon>
        <taxon>Pseudomonadota</taxon>
        <taxon>Alphaproteobacteria</taxon>
        <taxon>Hyphomicrobiales</taxon>
        <taxon>Phyllobacteriaceae</taxon>
        <taxon>Mesorhizobium</taxon>
    </lineage>
</organism>
<feature type="transmembrane region" description="Helical" evidence="1">
    <location>
        <begin position="73"/>
        <end position="93"/>
    </location>
</feature>
<evidence type="ECO:0000256" key="1">
    <source>
        <dbReference type="SAM" id="Phobius"/>
    </source>
</evidence>
<feature type="transmembrane region" description="Helical" evidence="1">
    <location>
        <begin position="143"/>
        <end position="160"/>
    </location>
</feature>
<evidence type="ECO:0008006" key="4">
    <source>
        <dbReference type="Google" id="ProtNLM"/>
    </source>
</evidence>
<keyword evidence="3" id="KW-1185">Reference proteome</keyword>
<sequence>MSIYAAQHWLQSDPPFVFYMLPMRAWELLAGRLIALRVAKAMKPNQTIAEFLAASGLALITASLFLIDEDTPFPDLYALAPCIGAALIIAAGFHRETTVARALSIGPAAFIGLTSYSLYLWHWPLLVFAGIYRNRELFVSERVAVVMAALLVSALSWRFVERPFRRRATGWT</sequence>
<keyword evidence="1" id="KW-0472">Membrane</keyword>
<proteinExistence type="predicted"/>
<dbReference type="RefSeq" id="WP_254017852.1">
    <property type="nucleotide sequence ID" value="NZ_CAKXZT010000116.1"/>
</dbReference>
<dbReference type="EMBL" id="CAKXZT010000116">
    <property type="protein sequence ID" value="CAH2399355.1"/>
    <property type="molecule type" value="Genomic_DNA"/>
</dbReference>
<gene>
    <name evidence="2" type="ORF">MES5069_220120</name>
</gene>
<comment type="caution">
    <text evidence="2">The sequence shown here is derived from an EMBL/GenBank/DDBJ whole genome shotgun (WGS) entry which is preliminary data.</text>
</comment>
<evidence type="ECO:0000313" key="2">
    <source>
        <dbReference type="EMBL" id="CAH2399355.1"/>
    </source>
</evidence>